<feature type="compositionally biased region" description="Basic and acidic residues" evidence="13">
    <location>
        <begin position="603"/>
        <end position="614"/>
    </location>
</feature>
<evidence type="ECO:0000256" key="5">
    <source>
        <dbReference type="ARBA" id="ARBA00022692"/>
    </source>
</evidence>
<accession>A0A1E3K075</accession>
<organism evidence="17 18">
    <name type="scientific">Cryptococcus amylolentus CBS 6273</name>
    <dbReference type="NCBI Taxonomy" id="1296118"/>
    <lineage>
        <taxon>Eukaryota</taxon>
        <taxon>Fungi</taxon>
        <taxon>Dikarya</taxon>
        <taxon>Basidiomycota</taxon>
        <taxon>Agaricomycotina</taxon>
        <taxon>Tremellomycetes</taxon>
        <taxon>Tremellales</taxon>
        <taxon>Cryptococcaceae</taxon>
        <taxon>Cryptococcus</taxon>
    </lineage>
</organism>
<feature type="transmembrane region" description="Helical" evidence="14">
    <location>
        <begin position="266"/>
        <end position="289"/>
    </location>
</feature>
<evidence type="ECO:0000256" key="13">
    <source>
        <dbReference type="SAM" id="MobiDB-lite"/>
    </source>
</evidence>
<feature type="compositionally biased region" description="Gly residues" evidence="13">
    <location>
        <begin position="340"/>
        <end position="358"/>
    </location>
</feature>
<feature type="compositionally biased region" description="Low complexity" evidence="13">
    <location>
        <begin position="242"/>
        <end position="259"/>
    </location>
</feature>
<dbReference type="EMBL" id="MEKH01000006">
    <property type="protein sequence ID" value="ODO06538.1"/>
    <property type="molecule type" value="Genomic_DNA"/>
</dbReference>
<dbReference type="GO" id="GO:0061630">
    <property type="term" value="F:ubiquitin protein ligase activity"/>
    <property type="evidence" value="ECO:0007669"/>
    <property type="project" value="UniProtKB-EC"/>
</dbReference>
<evidence type="ECO:0000256" key="4">
    <source>
        <dbReference type="ARBA" id="ARBA00022679"/>
    </source>
</evidence>
<feature type="chain" id="PRO_5009130679" description="RING-type E3 ubiquitin transferase" evidence="15">
    <location>
        <begin position="25"/>
        <end position="642"/>
    </location>
</feature>
<evidence type="ECO:0000256" key="9">
    <source>
        <dbReference type="ARBA" id="ARBA00022833"/>
    </source>
</evidence>
<feature type="region of interest" description="Disordered" evidence="13">
    <location>
        <begin position="238"/>
        <end position="263"/>
    </location>
</feature>
<dbReference type="PROSITE" id="PS50089">
    <property type="entry name" value="ZF_RING_2"/>
    <property type="match status" value="1"/>
</dbReference>
<keyword evidence="8" id="KW-0833">Ubl conjugation pathway</keyword>
<dbReference type="PANTHER" id="PTHR45977:SF4">
    <property type="entry name" value="RING-TYPE DOMAIN-CONTAINING PROTEIN"/>
    <property type="match status" value="1"/>
</dbReference>
<keyword evidence="10 14" id="KW-1133">Transmembrane helix</keyword>
<gene>
    <name evidence="17" type="ORF">I350_03893</name>
</gene>
<evidence type="ECO:0000256" key="2">
    <source>
        <dbReference type="ARBA" id="ARBA00004141"/>
    </source>
</evidence>
<evidence type="ECO:0000256" key="11">
    <source>
        <dbReference type="ARBA" id="ARBA00023136"/>
    </source>
</evidence>
<dbReference type="Proteomes" id="UP000095149">
    <property type="component" value="Unassembled WGS sequence"/>
</dbReference>
<evidence type="ECO:0000259" key="16">
    <source>
        <dbReference type="PROSITE" id="PS50089"/>
    </source>
</evidence>
<feature type="region of interest" description="Disordered" evidence="13">
    <location>
        <begin position="339"/>
        <end position="375"/>
    </location>
</feature>
<keyword evidence="15" id="KW-0732">Signal</keyword>
<evidence type="ECO:0000256" key="15">
    <source>
        <dbReference type="SAM" id="SignalP"/>
    </source>
</evidence>
<dbReference type="GO" id="GO:0016020">
    <property type="term" value="C:membrane"/>
    <property type="evidence" value="ECO:0007669"/>
    <property type="project" value="UniProtKB-SubCell"/>
</dbReference>
<comment type="catalytic activity">
    <reaction evidence="1">
        <text>S-ubiquitinyl-[E2 ubiquitin-conjugating enzyme]-L-cysteine + [acceptor protein]-L-lysine = [E2 ubiquitin-conjugating enzyme]-L-cysteine + N(6)-ubiquitinyl-[acceptor protein]-L-lysine.</text>
        <dbReference type="EC" id="2.3.2.27"/>
    </reaction>
</comment>
<dbReference type="GO" id="GO:0006511">
    <property type="term" value="P:ubiquitin-dependent protein catabolic process"/>
    <property type="evidence" value="ECO:0007669"/>
    <property type="project" value="TreeGrafter"/>
</dbReference>
<proteinExistence type="predicted"/>
<protein>
    <recommendedName>
        <fullName evidence="3">RING-type E3 ubiquitin transferase</fullName>
        <ecNumber evidence="3">2.3.2.27</ecNumber>
    </recommendedName>
</protein>
<feature type="region of interest" description="Disordered" evidence="13">
    <location>
        <begin position="518"/>
        <end position="558"/>
    </location>
</feature>
<keyword evidence="4" id="KW-0808">Transferase</keyword>
<dbReference type="OrthoDB" id="8062037at2759"/>
<comment type="subcellular location">
    <subcellularLocation>
        <location evidence="2">Membrane</location>
        <topology evidence="2">Multi-pass membrane protein</topology>
    </subcellularLocation>
</comment>
<evidence type="ECO:0000256" key="10">
    <source>
        <dbReference type="ARBA" id="ARBA00022989"/>
    </source>
</evidence>
<feature type="compositionally biased region" description="Gly residues" evidence="13">
    <location>
        <begin position="299"/>
        <end position="320"/>
    </location>
</feature>
<dbReference type="InterPro" id="IPR001841">
    <property type="entry name" value="Znf_RING"/>
</dbReference>
<sequence>MFPGTSKILLYGLLLASLALKCAAYIPAVAINDTDGLNLTDSSTIDIAWTDPSGVYSGEVQVPPYPQNALANVSNRSFQLQADVLTGGTTSGALVHFAESTMGSNVSTTTPWIAFISCDRNESVASDEWDVFTLARDRGAVSALLYTINSKSCLLNTEYITDFEKPLDVFATRTVQVARQVVFFSFINNQFVHTNDSFQNFNSTLLNDSATDVNNSLSGNSASSKTYLTATLTARNSTGQATSSSIPNSPSSTSSSSSGGKKKTSAGMIVLYAITGVVASMFLMMLVMGARRALRQGRRGGPVGEGWGEGGETGGGGQGKAAGLAQAILDTFPVIQFHRAGGGGGGAGGREEGAGGGEGRGRKKVDDEESLAMTQVDRDDSKVGVVAEQYHHPPAESRIEHDNSLHTTDNISLSTLPIPIAASSSTTGFQTTHETSTSTSILDSPSALAVGEGKGETGGKGEKEEEEQHCPICLVEFEDGDDLRVLPCERTHMYHRGCIDPWLLRVSASCPLCRKDFNHPSSPSGTPTPTTPSFPISNPIPTLPDSISGAGGEEPPTQHGFARYLAFMRRSRRPRQYYSLTSFFEHQSGVGSEGMSPPLGRTQRRERARERERTASGLSFGSNGGVGPGRSREADQNGPGGY</sequence>
<name>A0A1E3K075_9TREE</name>
<evidence type="ECO:0000313" key="18">
    <source>
        <dbReference type="Proteomes" id="UP000095149"/>
    </source>
</evidence>
<dbReference type="SMART" id="SM00184">
    <property type="entry name" value="RING"/>
    <property type="match status" value="1"/>
</dbReference>
<evidence type="ECO:0000256" key="14">
    <source>
        <dbReference type="SAM" id="Phobius"/>
    </source>
</evidence>
<dbReference type="Pfam" id="PF13639">
    <property type="entry name" value="zf-RING_2"/>
    <property type="match status" value="1"/>
</dbReference>
<dbReference type="PANTHER" id="PTHR45977">
    <property type="entry name" value="TARGET OF ERK KINASE MPK-1"/>
    <property type="match status" value="1"/>
</dbReference>
<evidence type="ECO:0000256" key="7">
    <source>
        <dbReference type="ARBA" id="ARBA00022771"/>
    </source>
</evidence>
<keyword evidence="9" id="KW-0862">Zinc</keyword>
<evidence type="ECO:0000256" key="3">
    <source>
        <dbReference type="ARBA" id="ARBA00012483"/>
    </source>
</evidence>
<evidence type="ECO:0000256" key="6">
    <source>
        <dbReference type="ARBA" id="ARBA00022723"/>
    </source>
</evidence>
<feature type="region of interest" description="Disordered" evidence="13">
    <location>
        <begin position="587"/>
        <end position="642"/>
    </location>
</feature>
<feature type="signal peptide" evidence="15">
    <location>
        <begin position="1"/>
        <end position="24"/>
    </location>
</feature>
<dbReference type="InterPro" id="IPR013083">
    <property type="entry name" value="Znf_RING/FYVE/PHD"/>
</dbReference>
<comment type="caution">
    <text evidence="17">The sequence shown here is derived from an EMBL/GenBank/DDBJ whole genome shotgun (WGS) entry which is preliminary data.</text>
</comment>
<dbReference type="CDD" id="cd16454">
    <property type="entry name" value="RING-H2_PA-TM-RING"/>
    <property type="match status" value="1"/>
</dbReference>
<dbReference type="Gene3D" id="3.30.40.10">
    <property type="entry name" value="Zinc/RING finger domain, C3HC4 (zinc finger)"/>
    <property type="match status" value="1"/>
</dbReference>
<feature type="domain" description="RING-type" evidence="16">
    <location>
        <begin position="470"/>
        <end position="514"/>
    </location>
</feature>
<evidence type="ECO:0000256" key="12">
    <source>
        <dbReference type="PROSITE-ProRule" id="PRU00175"/>
    </source>
</evidence>
<evidence type="ECO:0000313" key="17">
    <source>
        <dbReference type="EMBL" id="ODO06538.1"/>
    </source>
</evidence>
<feature type="region of interest" description="Disordered" evidence="13">
    <location>
        <begin position="297"/>
        <end position="320"/>
    </location>
</feature>
<dbReference type="GO" id="GO:0008270">
    <property type="term" value="F:zinc ion binding"/>
    <property type="evidence" value="ECO:0007669"/>
    <property type="project" value="UniProtKB-KW"/>
</dbReference>
<keyword evidence="5 14" id="KW-0812">Transmembrane</keyword>
<feature type="compositionally biased region" description="Low complexity" evidence="13">
    <location>
        <begin position="520"/>
        <end position="540"/>
    </location>
</feature>
<keyword evidence="6" id="KW-0479">Metal-binding</keyword>
<dbReference type="AlphaFoldDB" id="A0A1E3K075"/>
<dbReference type="EC" id="2.3.2.27" evidence="3"/>
<reference evidence="17 18" key="1">
    <citation type="submission" date="2016-06" db="EMBL/GenBank/DDBJ databases">
        <title>Evolution of pathogenesis and genome organization in the Tremellales.</title>
        <authorList>
            <person name="Cuomo C."/>
            <person name="Litvintseva A."/>
            <person name="Heitman J."/>
            <person name="Chen Y."/>
            <person name="Sun S."/>
            <person name="Springer D."/>
            <person name="Dromer F."/>
            <person name="Young S."/>
            <person name="Zeng Q."/>
            <person name="Chapman S."/>
            <person name="Gujja S."/>
            <person name="Saif S."/>
            <person name="Birren B."/>
        </authorList>
    </citation>
    <scope>NUCLEOTIDE SEQUENCE [LARGE SCALE GENOMIC DNA]</scope>
    <source>
        <strain evidence="17 18">CBS 6273</strain>
    </source>
</reference>
<evidence type="ECO:0000256" key="8">
    <source>
        <dbReference type="ARBA" id="ARBA00022786"/>
    </source>
</evidence>
<dbReference type="SUPFAM" id="SSF57850">
    <property type="entry name" value="RING/U-box"/>
    <property type="match status" value="1"/>
</dbReference>
<keyword evidence="7 12" id="KW-0863">Zinc-finger</keyword>
<keyword evidence="11 14" id="KW-0472">Membrane</keyword>
<evidence type="ECO:0000256" key="1">
    <source>
        <dbReference type="ARBA" id="ARBA00000900"/>
    </source>
</evidence>
<dbReference type="GO" id="GO:0016567">
    <property type="term" value="P:protein ubiquitination"/>
    <property type="evidence" value="ECO:0007669"/>
    <property type="project" value="TreeGrafter"/>
</dbReference>